<comment type="caution">
    <text evidence="4">The sequence shown here is derived from an EMBL/GenBank/DDBJ whole genome shotgun (WGS) entry which is preliminary data.</text>
</comment>
<dbReference type="PANTHER" id="PTHR43434">
    <property type="entry name" value="PHOSPHOGLYCOLATE PHOSPHATASE"/>
    <property type="match status" value="1"/>
</dbReference>
<dbReference type="EMBL" id="ACWF01000063">
    <property type="protein sequence ID" value="EHL78604.1"/>
    <property type="molecule type" value="Genomic_DNA"/>
</dbReference>
<dbReference type="InterPro" id="IPR023733">
    <property type="entry name" value="Pyrophosphatase_Ppax"/>
</dbReference>
<dbReference type="NCBIfam" id="NF009804">
    <property type="entry name" value="PRK13288.1"/>
    <property type="match status" value="1"/>
</dbReference>
<protein>
    <recommendedName>
        <fullName evidence="3">Pyrophosphatase PpaX</fullName>
        <ecNumber evidence="3">3.6.1.1</ecNumber>
    </recommendedName>
</protein>
<evidence type="ECO:0000313" key="5">
    <source>
        <dbReference type="Proteomes" id="UP000011747"/>
    </source>
</evidence>
<dbReference type="InterPro" id="IPR006439">
    <property type="entry name" value="HAD-SF_hydro_IA"/>
</dbReference>
<comment type="function">
    <text evidence="3">Hydrolyzes pyrophosphate formed during P-Ser-HPr dephosphorylation by HPrK/P. Might play a role in controlling the intracellular pyrophosphate pool.</text>
</comment>
<dbReference type="PATRIC" id="fig|665952.3.peg.1247"/>
<dbReference type="PANTHER" id="PTHR43434:SF26">
    <property type="entry name" value="PYROPHOSPHATASE PPAX"/>
    <property type="match status" value="1"/>
</dbReference>
<dbReference type="GO" id="GO:0004427">
    <property type="term" value="F:inorganic diphosphate phosphatase activity"/>
    <property type="evidence" value="ECO:0007669"/>
    <property type="project" value="UniProtKB-UniRule"/>
</dbReference>
<dbReference type="SFLD" id="SFLDG01135">
    <property type="entry name" value="C1.5.6:_HAD__Beta-PGM__Phospha"/>
    <property type="match status" value="1"/>
</dbReference>
<dbReference type="InterPro" id="IPR036412">
    <property type="entry name" value="HAD-like_sf"/>
</dbReference>
<dbReference type="SFLD" id="SFLDG01129">
    <property type="entry name" value="C1.5:_HAD__Beta-PGM__Phosphata"/>
    <property type="match status" value="1"/>
</dbReference>
<dbReference type="GO" id="GO:0006281">
    <property type="term" value="P:DNA repair"/>
    <property type="evidence" value="ECO:0007669"/>
    <property type="project" value="TreeGrafter"/>
</dbReference>
<evidence type="ECO:0000256" key="2">
    <source>
        <dbReference type="ARBA" id="ARBA00022842"/>
    </source>
</evidence>
<feature type="active site" description="Nucleophile" evidence="3">
    <location>
        <position position="11"/>
    </location>
</feature>
<evidence type="ECO:0000256" key="3">
    <source>
        <dbReference type="HAMAP-Rule" id="MF_01250"/>
    </source>
</evidence>
<dbReference type="EC" id="3.6.1.1" evidence="3"/>
<evidence type="ECO:0000256" key="1">
    <source>
        <dbReference type="ARBA" id="ARBA00022801"/>
    </source>
</evidence>
<dbReference type="InterPro" id="IPR023198">
    <property type="entry name" value="PGP-like_dom2"/>
</dbReference>
<comment type="catalytic activity">
    <reaction evidence="3">
        <text>diphosphate + H2O = 2 phosphate + H(+)</text>
        <dbReference type="Rhea" id="RHEA:24576"/>
        <dbReference type="ChEBI" id="CHEBI:15377"/>
        <dbReference type="ChEBI" id="CHEBI:15378"/>
        <dbReference type="ChEBI" id="CHEBI:33019"/>
        <dbReference type="ChEBI" id="CHEBI:43474"/>
        <dbReference type="EC" id="3.6.1.1"/>
    </reaction>
</comment>
<organism evidence="4 5">
    <name type="scientific">Bacillus smithii 7_3_47FAA</name>
    <dbReference type="NCBI Taxonomy" id="665952"/>
    <lineage>
        <taxon>Bacteria</taxon>
        <taxon>Bacillati</taxon>
        <taxon>Bacillota</taxon>
        <taxon>Bacilli</taxon>
        <taxon>Bacillales</taxon>
        <taxon>Bacillaceae</taxon>
        <taxon>Bacillus</taxon>
    </lineage>
</organism>
<dbReference type="HAMAP" id="MF_01250">
    <property type="entry name" value="Pyrophosphat_PpaX"/>
    <property type="match status" value="1"/>
</dbReference>
<dbReference type="Pfam" id="PF13419">
    <property type="entry name" value="HAD_2"/>
    <property type="match status" value="1"/>
</dbReference>
<comment type="similarity">
    <text evidence="3">Belongs to the HAD-like hydrolase superfamily. PpaX family.</text>
</comment>
<dbReference type="GO" id="GO:0000287">
    <property type="term" value="F:magnesium ion binding"/>
    <property type="evidence" value="ECO:0007669"/>
    <property type="project" value="UniProtKB-UniRule"/>
</dbReference>
<dbReference type="InterPro" id="IPR050155">
    <property type="entry name" value="HAD-like_hydrolase_sf"/>
</dbReference>
<comment type="cofactor">
    <cofactor evidence="3">
        <name>Mg(2+)</name>
        <dbReference type="ChEBI" id="CHEBI:18420"/>
    </cofactor>
</comment>
<dbReference type="PRINTS" id="PR00413">
    <property type="entry name" value="HADHALOGNASE"/>
</dbReference>
<sequence>MTKNITTLLFDLDGTLINTNELIVSSFLHTLNYYYPNQYEREDVYPFLGPPLAETFEKINPEKAQEMILRYRKFNVENHDLLVTEFEGVYETIRTLKEHGFKLAIVSTKMRDLIIRGLKLARLEPFFDTIVSLDDVNHAKPHPEPLLKALETLRSKPEEAIMIGDNYHDIEGGKNAGTLTAGVSWSIKGKEHLLSYHPDYMLDSIYDILAIVGVDPS</sequence>
<gene>
    <name evidence="3" type="primary">ppaX</name>
    <name evidence="4" type="ORF">HMPREF1015_01957</name>
</gene>
<dbReference type="Proteomes" id="UP000011747">
    <property type="component" value="Unassembled WGS sequence"/>
</dbReference>
<dbReference type="NCBIfam" id="TIGR01509">
    <property type="entry name" value="HAD-SF-IA-v3"/>
    <property type="match status" value="1"/>
</dbReference>
<evidence type="ECO:0000313" key="4">
    <source>
        <dbReference type="EMBL" id="EHL78604.1"/>
    </source>
</evidence>
<dbReference type="GO" id="GO:0005829">
    <property type="term" value="C:cytosol"/>
    <property type="evidence" value="ECO:0007669"/>
    <property type="project" value="TreeGrafter"/>
</dbReference>
<dbReference type="AlphaFoldDB" id="G9QJS4"/>
<name>G9QJS4_9BACI</name>
<dbReference type="RefSeq" id="WP_003353550.1">
    <property type="nucleotide sequence ID" value="NZ_JH414747.1"/>
</dbReference>
<keyword evidence="2 3" id="KW-0460">Magnesium</keyword>
<accession>G9QJS4</accession>
<dbReference type="HOGENOM" id="CLU_045011_19_3_9"/>
<reference evidence="4 5" key="1">
    <citation type="submission" date="2011-09" db="EMBL/GenBank/DDBJ databases">
        <title>The Genome Sequence of Bacillus smithii 7_3_47FAA.</title>
        <authorList>
            <consortium name="The Broad Institute Genome Sequencing Platform"/>
            <person name="Earl A."/>
            <person name="Ward D."/>
            <person name="Feldgarden M."/>
            <person name="Gevers D."/>
            <person name="Daigneault M."/>
            <person name="Strauss J."/>
            <person name="Allen-Vercoe E."/>
            <person name="Young S.K."/>
            <person name="Zeng Q."/>
            <person name="Gargeya S."/>
            <person name="Fitzgerald M."/>
            <person name="Haas B."/>
            <person name="Abouelleil A."/>
            <person name="Alvarado L."/>
            <person name="Arachchi H.M."/>
            <person name="Berlin A."/>
            <person name="Brown A."/>
            <person name="Chapman S.B."/>
            <person name="Chen Z."/>
            <person name="Dunbar C."/>
            <person name="Freedman E."/>
            <person name="Gearin G."/>
            <person name="Goldberg J."/>
            <person name="Griggs A."/>
            <person name="Gujja S."/>
            <person name="Heiman D."/>
            <person name="Howarth C."/>
            <person name="Larson L."/>
            <person name="Lui A."/>
            <person name="MacDonald P.J.P."/>
            <person name="Montmayeur A."/>
            <person name="Murphy C."/>
            <person name="Neiman D."/>
            <person name="Pearson M."/>
            <person name="Priest M."/>
            <person name="Roberts A."/>
            <person name="Saif S."/>
            <person name="Shea T."/>
            <person name="Shenoy N."/>
            <person name="Sisk P."/>
            <person name="Stolte C."/>
            <person name="Sykes S."/>
            <person name="Wortman J."/>
            <person name="Nusbaum C."/>
            <person name="Birren B."/>
        </authorList>
    </citation>
    <scope>NUCLEOTIDE SEQUENCE [LARGE SCALE GENOMIC DNA]</scope>
    <source>
        <strain evidence="4 5">7_3_47FAA</strain>
    </source>
</reference>
<dbReference type="InterPro" id="IPR041492">
    <property type="entry name" value="HAD_2"/>
</dbReference>
<dbReference type="Gene3D" id="3.40.50.1000">
    <property type="entry name" value="HAD superfamily/HAD-like"/>
    <property type="match status" value="1"/>
</dbReference>
<proteinExistence type="inferred from homology"/>
<dbReference type="Gene3D" id="1.10.150.240">
    <property type="entry name" value="Putative phosphatase, domain 2"/>
    <property type="match status" value="1"/>
</dbReference>
<dbReference type="SUPFAM" id="SSF56784">
    <property type="entry name" value="HAD-like"/>
    <property type="match status" value="1"/>
</dbReference>
<dbReference type="InterPro" id="IPR023214">
    <property type="entry name" value="HAD_sf"/>
</dbReference>
<dbReference type="NCBIfam" id="TIGR01549">
    <property type="entry name" value="HAD-SF-IA-v1"/>
    <property type="match status" value="1"/>
</dbReference>
<keyword evidence="1 3" id="KW-0378">Hydrolase</keyword>
<dbReference type="GO" id="GO:0008967">
    <property type="term" value="F:phosphoglycolate phosphatase activity"/>
    <property type="evidence" value="ECO:0007669"/>
    <property type="project" value="TreeGrafter"/>
</dbReference>
<keyword evidence="5" id="KW-1185">Reference proteome</keyword>
<dbReference type="CDD" id="cd02616">
    <property type="entry name" value="HAD_PPase"/>
    <property type="match status" value="1"/>
</dbReference>
<dbReference type="FunFam" id="3.40.50.1000:FF:000022">
    <property type="entry name" value="Phosphoglycolate phosphatase"/>
    <property type="match status" value="1"/>
</dbReference>
<dbReference type="SFLD" id="SFLDS00003">
    <property type="entry name" value="Haloacid_Dehalogenase"/>
    <property type="match status" value="1"/>
</dbReference>